<dbReference type="EMBL" id="JACTNZ010000002">
    <property type="protein sequence ID" value="KAG5562208.1"/>
    <property type="molecule type" value="Genomic_DNA"/>
</dbReference>
<accession>A0AAV6LAV3</accession>
<feature type="domain" description="Bromo" evidence="10">
    <location>
        <begin position="131"/>
        <end position="203"/>
    </location>
</feature>
<name>A0AAV6LAV3_9ERIC</name>
<evidence type="ECO:0000259" key="10">
    <source>
        <dbReference type="PROSITE" id="PS50014"/>
    </source>
</evidence>
<evidence type="ECO:0000313" key="13">
    <source>
        <dbReference type="Proteomes" id="UP000823749"/>
    </source>
</evidence>
<keyword evidence="4 7" id="KW-0103">Bromodomain</keyword>
<proteinExistence type="predicted"/>
<dbReference type="InterPro" id="IPR001487">
    <property type="entry name" value="Bromodomain"/>
</dbReference>
<comment type="subcellular location">
    <subcellularLocation>
        <location evidence="1">Nucleus</location>
    </subcellularLocation>
</comment>
<evidence type="ECO:0000259" key="11">
    <source>
        <dbReference type="PROSITE" id="PS51525"/>
    </source>
</evidence>
<dbReference type="InterPro" id="IPR052442">
    <property type="entry name" value="Env_Response_Regulator"/>
</dbReference>
<dbReference type="PANTHER" id="PTHR46136:SF19">
    <property type="entry name" value="TRANSCRIPTION FACTOR GTE12"/>
    <property type="match status" value="1"/>
</dbReference>
<dbReference type="PRINTS" id="PR00503">
    <property type="entry name" value="BROMODOMAIN"/>
</dbReference>
<dbReference type="InterPro" id="IPR036427">
    <property type="entry name" value="Bromodomain-like_sf"/>
</dbReference>
<evidence type="ECO:0000256" key="7">
    <source>
        <dbReference type="PROSITE-ProRule" id="PRU00035"/>
    </source>
</evidence>
<feature type="coiled-coil region" evidence="8">
    <location>
        <begin position="555"/>
        <end position="605"/>
    </location>
</feature>
<organism evidence="12 13">
    <name type="scientific">Rhododendron griersonianum</name>
    <dbReference type="NCBI Taxonomy" id="479676"/>
    <lineage>
        <taxon>Eukaryota</taxon>
        <taxon>Viridiplantae</taxon>
        <taxon>Streptophyta</taxon>
        <taxon>Embryophyta</taxon>
        <taxon>Tracheophyta</taxon>
        <taxon>Spermatophyta</taxon>
        <taxon>Magnoliopsida</taxon>
        <taxon>eudicotyledons</taxon>
        <taxon>Gunneridae</taxon>
        <taxon>Pentapetalae</taxon>
        <taxon>asterids</taxon>
        <taxon>Ericales</taxon>
        <taxon>Ericaceae</taxon>
        <taxon>Ericoideae</taxon>
        <taxon>Rhodoreae</taxon>
        <taxon>Rhododendron</taxon>
    </lineage>
</organism>
<gene>
    <name evidence="12" type="ORF">RHGRI_005070</name>
</gene>
<protein>
    <submittedName>
        <fullName evidence="12">Uncharacterized protein</fullName>
    </submittedName>
</protein>
<dbReference type="Pfam" id="PF17035">
    <property type="entry name" value="BET"/>
    <property type="match status" value="1"/>
</dbReference>
<dbReference type="PROSITE" id="PS51525">
    <property type="entry name" value="NET"/>
    <property type="match status" value="1"/>
</dbReference>
<dbReference type="SMART" id="SM00297">
    <property type="entry name" value="BROMO"/>
    <property type="match status" value="1"/>
</dbReference>
<dbReference type="PANTHER" id="PTHR46136">
    <property type="entry name" value="TRANSCRIPTION FACTOR GTE8"/>
    <property type="match status" value="1"/>
</dbReference>
<keyword evidence="13" id="KW-1185">Reference proteome</keyword>
<evidence type="ECO:0000256" key="8">
    <source>
        <dbReference type="SAM" id="Coils"/>
    </source>
</evidence>
<keyword evidence="2" id="KW-0805">Transcription regulation</keyword>
<evidence type="ECO:0000256" key="1">
    <source>
        <dbReference type="ARBA" id="ARBA00004123"/>
    </source>
</evidence>
<keyword evidence="6" id="KW-0539">Nucleus</keyword>
<feature type="domain" description="NET" evidence="11">
    <location>
        <begin position="253"/>
        <end position="334"/>
    </location>
</feature>
<feature type="compositionally biased region" description="Basic and acidic residues" evidence="9">
    <location>
        <begin position="230"/>
        <end position="248"/>
    </location>
</feature>
<dbReference type="Pfam" id="PF00439">
    <property type="entry name" value="Bromodomain"/>
    <property type="match status" value="1"/>
</dbReference>
<feature type="region of interest" description="Disordered" evidence="9">
    <location>
        <begin position="230"/>
        <end position="253"/>
    </location>
</feature>
<evidence type="ECO:0000256" key="2">
    <source>
        <dbReference type="ARBA" id="ARBA00023015"/>
    </source>
</evidence>
<evidence type="ECO:0000256" key="6">
    <source>
        <dbReference type="ARBA" id="ARBA00023242"/>
    </source>
</evidence>
<dbReference type="InterPro" id="IPR038336">
    <property type="entry name" value="NET_sf"/>
</dbReference>
<evidence type="ECO:0000256" key="9">
    <source>
        <dbReference type="SAM" id="MobiDB-lite"/>
    </source>
</evidence>
<dbReference type="InterPro" id="IPR037377">
    <property type="entry name" value="GTE_bromo"/>
</dbReference>
<dbReference type="AlphaFoldDB" id="A0AAV6LAV3"/>
<comment type="caution">
    <text evidence="12">The sequence shown here is derived from an EMBL/GenBank/DDBJ whole genome shotgun (WGS) entry which is preliminary data.</text>
</comment>
<evidence type="ECO:0000256" key="4">
    <source>
        <dbReference type="ARBA" id="ARBA00023117"/>
    </source>
</evidence>
<evidence type="ECO:0000256" key="3">
    <source>
        <dbReference type="ARBA" id="ARBA00023054"/>
    </source>
</evidence>
<dbReference type="InterPro" id="IPR027353">
    <property type="entry name" value="NET_dom"/>
</dbReference>
<dbReference type="Gene3D" id="1.20.1270.220">
    <property type="match status" value="1"/>
</dbReference>
<feature type="compositionally biased region" description="Polar residues" evidence="9">
    <location>
        <begin position="482"/>
        <end position="492"/>
    </location>
</feature>
<dbReference type="CDD" id="cd05506">
    <property type="entry name" value="Bromo_plant1"/>
    <property type="match status" value="1"/>
</dbReference>
<evidence type="ECO:0000313" key="12">
    <source>
        <dbReference type="EMBL" id="KAG5562208.1"/>
    </source>
</evidence>
<evidence type="ECO:0000256" key="5">
    <source>
        <dbReference type="ARBA" id="ARBA00023163"/>
    </source>
</evidence>
<dbReference type="SUPFAM" id="SSF47370">
    <property type="entry name" value="Bromodomain"/>
    <property type="match status" value="1"/>
</dbReference>
<dbReference type="GO" id="GO:0005634">
    <property type="term" value="C:nucleus"/>
    <property type="evidence" value="ECO:0007669"/>
    <property type="project" value="UniProtKB-SubCell"/>
</dbReference>
<dbReference type="Proteomes" id="UP000823749">
    <property type="component" value="Chromosome 2"/>
</dbReference>
<keyword evidence="3 8" id="KW-0175">Coiled coil</keyword>
<keyword evidence="5" id="KW-0804">Transcription</keyword>
<sequence length="693" mass="77028">MVSGSQSGNLKVAPLQVLQLPTMVTSEDGVMQKLKIRIPLKRIEADPGTESYKLGPGTPANGKKKLVIKSVKSVIPSSGDAKVCTDADNLKVKSCSHKRKLTLVTDGQKEKRRKMDRSASRQCSIILKQLMMHPAGWVFNHPVDPVKLNIPDYHSIICDPMDLGTIKTKLEKNTYSNVEEFAADVWLTFSNAMVYNPPYSDVYHMAEQLNSTFNTRWNCFEARWNREHTNVEQEGKSGSEKDTDDPGHKKYPQHVNLSPKLLISAEEKEKLRKQLLELSREKISPHLQGLLKKCGLNWQRDGRVEIDIDAFDDKTLLELKRSIRSFLVPKPARAGSAKKEENSCRKFLGKIVNRGTADSGYRSVSGSATVNQQNSVASKCGSCGTMRCQCSLQSDPARASSSVQPDILYLAQPLFSTHVSSHQTISFTSLFGSDVSSERSLGQDCVDSSRKNEVQSLLASRMGKSDPESDDDVGAMHKEHGSSSPQLTTLGTTPARGEEWTTTIDIQLSPKKALRAAMLKSRFADTIFKAKHKTLLDHVDKIDPVKMQKEKERLERQQLEEAARIEAQIKAAETASRIRAEAELKMQREREREAARLALQKIERTVEINNNLEILKDLEMLSGLSLSNNRLAGELGAESIVGPIEGFGFGSPLERLGLFMKDEFILDEDEDAIFHGDGEEGEVFSKSSIPACS</sequence>
<dbReference type="PROSITE" id="PS50014">
    <property type="entry name" value="BROMODOMAIN_2"/>
    <property type="match status" value="1"/>
</dbReference>
<dbReference type="Gene3D" id="1.20.920.10">
    <property type="entry name" value="Bromodomain-like"/>
    <property type="match status" value="1"/>
</dbReference>
<reference evidence="12" key="1">
    <citation type="submission" date="2020-08" db="EMBL/GenBank/DDBJ databases">
        <title>Plant Genome Project.</title>
        <authorList>
            <person name="Zhang R.-G."/>
        </authorList>
    </citation>
    <scope>NUCLEOTIDE SEQUENCE</scope>
    <source>
        <strain evidence="12">WSP0</strain>
        <tissue evidence="12">Leaf</tissue>
    </source>
</reference>
<feature type="region of interest" description="Disordered" evidence="9">
    <location>
        <begin position="452"/>
        <end position="498"/>
    </location>
</feature>